<keyword evidence="1" id="KW-0812">Transmembrane</keyword>
<evidence type="ECO:0000313" key="2">
    <source>
        <dbReference type="EMBL" id="KKL85610.1"/>
    </source>
</evidence>
<organism evidence="2">
    <name type="scientific">marine sediment metagenome</name>
    <dbReference type="NCBI Taxonomy" id="412755"/>
    <lineage>
        <taxon>unclassified sequences</taxon>
        <taxon>metagenomes</taxon>
        <taxon>ecological metagenomes</taxon>
    </lineage>
</organism>
<keyword evidence="1" id="KW-0472">Membrane</keyword>
<sequence length="54" mass="6240">MIWLLGLLTMWALFILWLRLCQKPEYVERAILLAVLCLSALMLVGIFYAVLRSA</sequence>
<evidence type="ECO:0000256" key="1">
    <source>
        <dbReference type="SAM" id="Phobius"/>
    </source>
</evidence>
<dbReference type="AlphaFoldDB" id="A0A0F9HV85"/>
<gene>
    <name evidence="2" type="ORF">LCGC14_1953040</name>
</gene>
<proteinExistence type="predicted"/>
<accession>A0A0F9HV85</accession>
<comment type="caution">
    <text evidence="2">The sequence shown here is derived from an EMBL/GenBank/DDBJ whole genome shotgun (WGS) entry which is preliminary data.</text>
</comment>
<protein>
    <submittedName>
        <fullName evidence="2">Uncharacterized protein</fullName>
    </submittedName>
</protein>
<dbReference type="EMBL" id="LAZR01021359">
    <property type="protein sequence ID" value="KKL85610.1"/>
    <property type="molecule type" value="Genomic_DNA"/>
</dbReference>
<reference evidence="2" key="1">
    <citation type="journal article" date="2015" name="Nature">
        <title>Complex archaea that bridge the gap between prokaryotes and eukaryotes.</title>
        <authorList>
            <person name="Spang A."/>
            <person name="Saw J.H."/>
            <person name="Jorgensen S.L."/>
            <person name="Zaremba-Niedzwiedzka K."/>
            <person name="Martijn J."/>
            <person name="Lind A.E."/>
            <person name="van Eijk R."/>
            <person name="Schleper C."/>
            <person name="Guy L."/>
            <person name="Ettema T.J."/>
        </authorList>
    </citation>
    <scope>NUCLEOTIDE SEQUENCE</scope>
</reference>
<name>A0A0F9HV85_9ZZZZ</name>
<feature type="transmembrane region" description="Helical" evidence="1">
    <location>
        <begin position="31"/>
        <end position="51"/>
    </location>
</feature>
<keyword evidence="1" id="KW-1133">Transmembrane helix</keyword>